<accession>A0ABR5A1Z6</accession>
<comment type="caution">
    <text evidence="3">The sequence shown here is derived from an EMBL/GenBank/DDBJ whole genome shotgun (WGS) entry which is preliminary data.</text>
</comment>
<dbReference type="InterPro" id="IPR011048">
    <property type="entry name" value="Haem_d1_sf"/>
</dbReference>
<evidence type="ECO:0000256" key="1">
    <source>
        <dbReference type="ARBA" id="ARBA00005564"/>
    </source>
</evidence>
<dbReference type="PANTHER" id="PTHR30344">
    <property type="entry name" value="6-PHOSPHOGLUCONOLACTONASE-RELATED"/>
    <property type="match status" value="1"/>
</dbReference>
<dbReference type="Proteomes" id="UP000054526">
    <property type="component" value="Unassembled WGS sequence"/>
</dbReference>
<evidence type="ECO:0000313" key="3">
    <source>
        <dbReference type="EMBL" id="KIL34957.1"/>
    </source>
</evidence>
<dbReference type="PANTHER" id="PTHR30344:SF1">
    <property type="entry name" value="6-PHOSPHOGLUCONOLACTONASE"/>
    <property type="match status" value="1"/>
</dbReference>
<dbReference type="InterPro" id="IPR015943">
    <property type="entry name" value="WD40/YVTN_repeat-like_dom_sf"/>
</dbReference>
<evidence type="ECO:0000313" key="4">
    <source>
        <dbReference type="Proteomes" id="UP000054526"/>
    </source>
</evidence>
<dbReference type="SUPFAM" id="SSF51004">
    <property type="entry name" value="C-terminal (heme d1) domain of cytochrome cd1-nitrite reductase"/>
    <property type="match status" value="1"/>
</dbReference>
<keyword evidence="4" id="KW-1185">Reference proteome</keyword>
<reference evidence="3 4" key="1">
    <citation type="submission" date="2014-12" db="EMBL/GenBank/DDBJ databases">
        <title>Draft genome sequence of Cohnella kolymensis strain B-2846.</title>
        <authorList>
            <person name="Karlyshev A.V."/>
            <person name="Kudryashova E.B."/>
        </authorList>
    </citation>
    <scope>NUCLEOTIDE SEQUENCE [LARGE SCALE GENOMIC DNA]</scope>
    <source>
        <strain evidence="3 4">VKM B-2846</strain>
    </source>
</reference>
<dbReference type="InterPro" id="IPR050282">
    <property type="entry name" value="Cycloisomerase_2"/>
</dbReference>
<feature type="region of interest" description="Disordered" evidence="2">
    <location>
        <begin position="133"/>
        <end position="156"/>
    </location>
</feature>
<protein>
    <recommendedName>
        <fullName evidence="5">6-phosphogluconolactonase</fullName>
    </recommendedName>
</protein>
<comment type="similarity">
    <text evidence="1">Belongs to the cycloisomerase 2 family.</text>
</comment>
<dbReference type="RefSeq" id="WP_041065565.1">
    <property type="nucleotide sequence ID" value="NZ_JXAL01000025.1"/>
</dbReference>
<dbReference type="EMBL" id="JXAL01000025">
    <property type="protein sequence ID" value="KIL34957.1"/>
    <property type="molecule type" value="Genomic_DNA"/>
</dbReference>
<name>A0ABR5A1Z6_9BACL</name>
<evidence type="ECO:0008006" key="5">
    <source>
        <dbReference type="Google" id="ProtNLM"/>
    </source>
</evidence>
<sequence>MSTIWDIWVGAYAQQDEVGLTRLQLDSETGVLTEQAAFTGIENPSFITGNRSGQHLYAVSEVEEADGQPGGRMFTFELRDHGTALHAVRALPTLGEAPCFIMMDTDEKWLAVSNYNGSSVVLYPVSPDGIPAKASTRFRHSGSGPHPERQEKPHPHAAVFSPDGSYLFVPDLGMDKILSYAYHLERQEWAGHSAVSLAPGAGPRHLIFHQAGTTAFVVNELHSTITRFTYEEPGTLHKQETVSTLPASFDGESTAAEIVLSPDGRFVYASNRGDDSLAIFNLDEVTGELVSAGYVSSRGRNPRHFTLTPDGQWLLAANQDSNTVVLFRVDMDSGLPIFTGTVLPISKPVCILIRNKF</sequence>
<organism evidence="3 4">
    <name type="scientific">Cohnella kolymensis</name>
    <dbReference type="NCBI Taxonomy" id="1590652"/>
    <lineage>
        <taxon>Bacteria</taxon>
        <taxon>Bacillati</taxon>
        <taxon>Bacillota</taxon>
        <taxon>Bacilli</taxon>
        <taxon>Bacillales</taxon>
        <taxon>Paenibacillaceae</taxon>
        <taxon>Cohnella</taxon>
    </lineage>
</organism>
<gene>
    <name evidence="3" type="ORF">SD71_16530</name>
</gene>
<dbReference type="InterPro" id="IPR019405">
    <property type="entry name" value="Lactonase_7-beta_prop"/>
</dbReference>
<evidence type="ECO:0000256" key="2">
    <source>
        <dbReference type="SAM" id="MobiDB-lite"/>
    </source>
</evidence>
<dbReference type="Gene3D" id="2.130.10.10">
    <property type="entry name" value="YVTN repeat-like/Quinoprotein amine dehydrogenase"/>
    <property type="match status" value="1"/>
</dbReference>
<proteinExistence type="inferred from homology"/>
<dbReference type="Pfam" id="PF10282">
    <property type="entry name" value="Lactonase"/>
    <property type="match status" value="1"/>
</dbReference>